<feature type="chain" id="PRO_5022857204" description="SPOR domain-containing protein" evidence="2">
    <location>
        <begin position="18"/>
        <end position="471"/>
    </location>
</feature>
<dbReference type="AlphaFoldDB" id="A0A5C6U7W6"/>
<organism evidence="4 5">
    <name type="scientific">Flavisphingopyxis soli</name>
    <dbReference type="NCBI Taxonomy" id="2601267"/>
    <lineage>
        <taxon>Bacteria</taxon>
        <taxon>Pseudomonadati</taxon>
        <taxon>Pseudomonadota</taxon>
        <taxon>Alphaproteobacteria</taxon>
        <taxon>Sphingomonadales</taxon>
        <taxon>Sphingopyxidaceae</taxon>
        <taxon>Flavisphingopyxis</taxon>
    </lineage>
</organism>
<keyword evidence="2" id="KW-0732">Signal</keyword>
<name>A0A5C6U7W6_9SPHN</name>
<dbReference type="InterPro" id="IPR011990">
    <property type="entry name" value="TPR-like_helical_dom_sf"/>
</dbReference>
<dbReference type="Proteomes" id="UP000321129">
    <property type="component" value="Unassembled WGS sequence"/>
</dbReference>
<dbReference type="InterPro" id="IPR019734">
    <property type="entry name" value="TPR_rpt"/>
</dbReference>
<dbReference type="Gene3D" id="1.25.40.10">
    <property type="entry name" value="Tetratricopeptide repeat domain"/>
    <property type="match status" value="1"/>
</dbReference>
<keyword evidence="1" id="KW-0802">TPR repeat</keyword>
<keyword evidence="5" id="KW-1185">Reference proteome</keyword>
<comment type="caution">
    <text evidence="4">The sequence shown here is derived from an EMBL/GenBank/DDBJ whole genome shotgun (WGS) entry which is preliminary data.</text>
</comment>
<dbReference type="Pfam" id="PF05036">
    <property type="entry name" value="SPOR"/>
    <property type="match status" value="1"/>
</dbReference>
<sequence>MTHLAFLRIAASGLVMSAALSGCSGVDLTRLSPASSDAQLAASAGKASSEYQRLASKGDTAEALVAAETAVAADPSNAAYRTQLGHAYFAAGRFASAQTAFEDAMALGATDGGTAVSLALSLSANGRLDDAVAMLDANRDRIIESDYGLALALAGQPERAIMVLTSAARADGATAQTRQNLAFAHAMTGRWLEAKLIAAQDMSIANLDERMTQWAALVQTPTPTQLVAGLMGVTPVADPGLPTRLALVDAPNAQAALAKEAIVDMASYNSATDAPMAASDAALSTIAPIEYAAAQPIPAAPVEADEEPYSQAVADLLALNETAQPAAEESTMLERVAEAAPAVQAAPSFTPVRNAAPARSATPAASIADARTGWSVQLGAFSTNAAARDAWTTYSKRFASLDGYSATSHHAVVDGKNFFRLTANGLGTRQAATSLCSAVKRSGGVCFVRNLSGREDVRWASRDDGRKFAAR</sequence>
<gene>
    <name evidence="4" type="ORF">FSZ31_08590</name>
</gene>
<feature type="repeat" description="TPR" evidence="1">
    <location>
        <begin position="78"/>
        <end position="111"/>
    </location>
</feature>
<feature type="domain" description="SPOR" evidence="3">
    <location>
        <begin position="368"/>
        <end position="452"/>
    </location>
</feature>
<reference evidence="4 5" key="1">
    <citation type="submission" date="2019-08" db="EMBL/GenBank/DDBJ databases">
        <title>Sphingorhabdus soil sp. nov., isolated from arctic soil.</title>
        <authorList>
            <person name="Liu Y."/>
        </authorList>
    </citation>
    <scope>NUCLEOTIDE SEQUENCE [LARGE SCALE GENOMIC DNA]</scope>
    <source>
        <strain evidence="4 5">D-2Q-5-6</strain>
    </source>
</reference>
<evidence type="ECO:0000313" key="4">
    <source>
        <dbReference type="EMBL" id="TXC68992.1"/>
    </source>
</evidence>
<evidence type="ECO:0000259" key="3">
    <source>
        <dbReference type="PROSITE" id="PS51724"/>
    </source>
</evidence>
<dbReference type="PROSITE" id="PS50005">
    <property type="entry name" value="TPR"/>
    <property type="match status" value="1"/>
</dbReference>
<dbReference type="InterPro" id="IPR007730">
    <property type="entry name" value="SPOR-like_dom"/>
</dbReference>
<evidence type="ECO:0000256" key="2">
    <source>
        <dbReference type="SAM" id="SignalP"/>
    </source>
</evidence>
<protein>
    <recommendedName>
        <fullName evidence="3">SPOR domain-containing protein</fullName>
    </recommendedName>
</protein>
<accession>A0A5C6U7W6</accession>
<dbReference type="Pfam" id="PF14559">
    <property type="entry name" value="TPR_19"/>
    <property type="match status" value="1"/>
</dbReference>
<dbReference type="GO" id="GO:0042834">
    <property type="term" value="F:peptidoglycan binding"/>
    <property type="evidence" value="ECO:0007669"/>
    <property type="project" value="InterPro"/>
</dbReference>
<dbReference type="EMBL" id="VOPY01000002">
    <property type="protein sequence ID" value="TXC68992.1"/>
    <property type="molecule type" value="Genomic_DNA"/>
</dbReference>
<dbReference type="SUPFAM" id="SSF110997">
    <property type="entry name" value="Sporulation related repeat"/>
    <property type="match status" value="1"/>
</dbReference>
<dbReference type="SUPFAM" id="SSF48452">
    <property type="entry name" value="TPR-like"/>
    <property type="match status" value="1"/>
</dbReference>
<dbReference type="InterPro" id="IPR036680">
    <property type="entry name" value="SPOR-like_sf"/>
</dbReference>
<feature type="signal peptide" evidence="2">
    <location>
        <begin position="1"/>
        <end position="17"/>
    </location>
</feature>
<evidence type="ECO:0000256" key="1">
    <source>
        <dbReference type="PROSITE-ProRule" id="PRU00339"/>
    </source>
</evidence>
<dbReference type="Gene3D" id="3.30.70.1070">
    <property type="entry name" value="Sporulation related repeat"/>
    <property type="match status" value="1"/>
</dbReference>
<dbReference type="PROSITE" id="PS51724">
    <property type="entry name" value="SPOR"/>
    <property type="match status" value="1"/>
</dbReference>
<proteinExistence type="predicted"/>
<evidence type="ECO:0000313" key="5">
    <source>
        <dbReference type="Proteomes" id="UP000321129"/>
    </source>
</evidence>